<evidence type="ECO:0000313" key="11">
    <source>
        <dbReference type="Proteomes" id="UP001194746"/>
    </source>
</evidence>
<evidence type="ECO:0000256" key="5">
    <source>
        <dbReference type="ARBA" id="ARBA00022989"/>
    </source>
</evidence>
<evidence type="ECO:0000256" key="2">
    <source>
        <dbReference type="ARBA" id="ARBA00010992"/>
    </source>
</evidence>
<organism evidence="10 11">
    <name type="scientific">Aspergillus nanangensis</name>
    <dbReference type="NCBI Taxonomy" id="2582783"/>
    <lineage>
        <taxon>Eukaryota</taxon>
        <taxon>Fungi</taxon>
        <taxon>Dikarya</taxon>
        <taxon>Ascomycota</taxon>
        <taxon>Pezizomycotina</taxon>
        <taxon>Eurotiomycetes</taxon>
        <taxon>Eurotiomycetidae</taxon>
        <taxon>Eurotiales</taxon>
        <taxon>Aspergillaceae</taxon>
        <taxon>Aspergillus</taxon>
        <taxon>Aspergillus subgen. Circumdati</taxon>
    </lineage>
</organism>
<dbReference type="PANTHER" id="PTHR48022">
    <property type="entry name" value="PLASTIDIC GLUCOSE TRANSPORTER 4"/>
    <property type="match status" value="1"/>
</dbReference>
<accession>A0AAD4CGM4</accession>
<sequence length="533" mass="58060">MEKEIEHANVEGTVTTVETVTRMHIQRFQMDGKFALIYDSVFENEQTVWQVIRSHPALVWWAFFFSVSAIGWGFDAQVNGNALSIPAFRQDFGEKFDNGYVVPASWLGAFNSISSVGQFFGGFLCSTIADRVGRKLGLGVGVLISCGGILGELFSTTREGFLVSKLILGVGLGFYLTIGPLYSSEVSPVVLRGITTAGVNLGIVIGQMLSNAAIKGFGDRSDRWAYRGPFAIQLFFVAFLAAGLPFAVESPWYLVRKNQTNAARHALQRLYGRDTDVSTKLVAIQMTVAADVAAQEIKWINTVRGANLLRTCISCGVFVCQHLVGIIFVLGFSTYFFQLAGLSTDKSFDLGVGVTGCGAVGTMISWTIVNRLGRRLIFNVGMVVLTIINLLIGVLDVVPTNGAAWAQAALTVVWAFFYQVSIGAVAFVLLGEISSPNLRAKTAALATATQSVFGIVMNIVVPYMVNPDEANMKGKVGFVFGGLGVLATLLCFLYIPDVKRRTYEEIDMMFERRVPPRKMGSYVTGREDDLTDF</sequence>
<keyword evidence="5 8" id="KW-1133">Transmembrane helix</keyword>
<feature type="domain" description="Major facilitator superfamily (MFS) profile" evidence="9">
    <location>
        <begin position="61"/>
        <end position="499"/>
    </location>
</feature>
<keyword evidence="4 8" id="KW-0812">Transmembrane</keyword>
<proteinExistence type="inferred from homology"/>
<evidence type="ECO:0000256" key="8">
    <source>
        <dbReference type="SAM" id="Phobius"/>
    </source>
</evidence>
<name>A0AAD4CGM4_ASPNN</name>
<dbReference type="FunFam" id="1.20.1250.20:FF:000078">
    <property type="entry name" value="MFS maltose transporter, putative"/>
    <property type="match status" value="1"/>
</dbReference>
<evidence type="ECO:0000256" key="6">
    <source>
        <dbReference type="ARBA" id="ARBA00023136"/>
    </source>
</evidence>
<dbReference type="PANTHER" id="PTHR48022:SF51">
    <property type="entry name" value="ALPHA-GLUCOSIDE TRANSPORTER, PUTATIVE (AFU_ORTHOLOGUE AFUA_6G11920)-RELATED"/>
    <property type="match status" value="1"/>
</dbReference>
<feature type="transmembrane region" description="Helical" evidence="8">
    <location>
        <begin position="230"/>
        <end position="248"/>
    </location>
</feature>
<feature type="transmembrane region" description="Helical" evidence="8">
    <location>
        <begin position="161"/>
        <end position="182"/>
    </location>
</feature>
<dbReference type="GO" id="GO:0005351">
    <property type="term" value="F:carbohydrate:proton symporter activity"/>
    <property type="evidence" value="ECO:0007669"/>
    <property type="project" value="TreeGrafter"/>
</dbReference>
<gene>
    <name evidence="10" type="ORF">FE257_013019</name>
</gene>
<feature type="transmembrane region" description="Helical" evidence="8">
    <location>
        <begin position="376"/>
        <end position="398"/>
    </location>
</feature>
<keyword evidence="3 7" id="KW-0813">Transport</keyword>
<evidence type="ECO:0000256" key="3">
    <source>
        <dbReference type="ARBA" id="ARBA00022448"/>
    </source>
</evidence>
<dbReference type="EMBL" id="VCAU01000098">
    <property type="protein sequence ID" value="KAF9885302.1"/>
    <property type="molecule type" value="Genomic_DNA"/>
</dbReference>
<reference evidence="10" key="2">
    <citation type="submission" date="2020-02" db="EMBL/GenBank/DDBJ databases">
        <authorList>
            <person name="Gilchrist C.L.M."/>
            <person name="Chooi Y.-H."/>
        </authorList>
    </citation>
    <scope>NUCLEOTIDE SEQUENCE</scope>
    <source>
        <strain evidence="10">MST-FP2251</strain>
    </source>
</reference>
<feature type="transmembrane region" description="Helical" evidence="8">
    <location>
        <begin position="442"/>
        <end position="464"/>
    </location>
</feature>
<evidence type="ECO:0000313" key="10">
    <source>
        <dbReference type="EMBL" id="KAF9885302.1"/>
    </source>
</evidence>
<evidence type="ECO:0000256" key="4">
    <source>
        <dbReference type="ARBA" id="ARBA00022692"/>
    </source>
</evidence>
<dbReference type="Gene3D" id="1.20.1250.20">
    <property type="entry name" value="MFS general substrate transporter like domains"/>
    <property type="match status" value="1"/>
</dbReference>
<feature type="transmembrane region" description="Helical" evidence="8">
    <location>
        <begin position="308"/>
        <end position="330"/>
    </location>
</feature>
<evidence type="ECO:0000256" key="1">
    <source>
        <dbReference type="ARBA" id="ARBA00004141"/>
    </source>
</evidence>
<feature type="transmembrane region" description="Helical" evidence="8">
    <location>
        <begin position="104"/>
        <end position="124"/>
    </location>
</feature>
<keyword evidence="11" id="KW-1185">Reference proteome</keyword>
<dbReference type="InterPro" id="IPR020846">
    <property type="entry name" value="MFS_dom"/>
</dbReference>
<dbReference type="AlphaFoldDB" id="A0AAD4CGM4"/>
<evidence type="ECO:0000256" key="7">
    <source>
        <dbReference type="RuleBase" id="RU003346"/>
    </source>
</evidence>
<dbReference type="PROSITE" id="PS00217">
    <property type="entry name" value="SUGAR_TRANSPORT_2"/>
    <property type="match status" value="1"/>
</dbReference>
<feature type="transmembrane region" description="Helical" evidence="8">
    <location>
        <begin position="136"/>
        <end position="155"/>
    </location>
</feature>
<dbReference type="PROSITE" id="PS50850">
    <property type="entry name" value="MFS"/>
    <property type="match status" value="1"/>
</dbReference>
<dbReference type="InterPro" id="IPR036259">
    <property type="entry name" value="MFS_trans_sf"/>
</dbReference>
<feature type="transmembrane region" description="Helical" evidence="8">
    <location>
        <begin position="404"/>
        <end position="430"/>
    </location>
</feature>
<reference evidence="10" key="1">
    <citation type="journal article" date="2019" name="Beilstein J. Org. Chem.">
        <title>Nanangenines: drimane sesquiterpenoids as the dominant metabolite cohort of a novel Australian fungus, Aspergillus nanangensis.</title>
        <authorList>
            <person name="Lacey H.J."/>
            <person name="Gilchrist C.L.M."/>
            <person name="Crombie A."/>
            <person name="Kalaitzis J.A."/>
            <person name="Vuong D."/>
            <person name="Rutledge P.J."/>
            <person name="Turner P."/>
            <person name="Pitt J.I."/>
            <person name="Lacey E."/>
            <person name="Chooi Y.H."/>
            <person name="Piggott A.M."/>
        </authorList>
    </citation>
    <scope>NUCLEOTIDE SEQUENCE</scope>
    <source>
        <strain evidence="10">MST-FP2251</strain>
    </source>
</reference>
<dbReference type="InterPro" id="IPR005828">
    <property type="entry name" value="MFS_sugar_transport-like"/>
</dbReference>
<dbReference type="Proteomes" id="UP001194746">
    <property type="component" value="Unassembled WGS sequence"/>
</dbReference>
<dbReference type="InterPro" id="IPR003663">
    <property type="entry name" value="Sugar/inositol_transpt"/>
</dbReference>
<dbReference type="InterPro" id="IPR050360">
    <property type="entry name" value="MFS_Sugar_Transporters"/>
</dbReference>
<protein>
    <recommendedName>
        <fullName evidence="9">Major facilitator superfamily (MFS) profile domain-containing protein</fullName>
    </recommendedName>
</protein>
<dbReference type="NCBIfam" id="TIGR00879">
    <property type="entry name" value="SP"/>
    <property type="match status" value="1"/>
</dbReference>
<feature type="transmembrane region" description="Helical" evidence="8">
    <location>
        <begin position="57"/>
        <end position="74"/>
    </location>
</feature>
<comment type="caution">
    <text evidence="10">The sequence shown here is derived from an EMBL/GenBank/DDBJ whole genome shotgun (WGS) entry which is preliminary data.</text>
</comment>
<dbReference type="Pfam" id="PF00083">
    <property type="entry name" value="Sugar_tr"/>
    <property type="match status" value="1"/>
</dbReference>
<comment type="similarity">
    <text evidence="2 7">Belongs to the major facilitator superfamily. Sugar transporter (TC 2.A.1.1) family.</text>
</comment>
<dbReference type="SUPFAM" id="SSF103473">
    <property type="entry name" value="MFS general substrate transporter"/>
    <property type="match status" value="1"/>
</dbReference>
<comment type="subcellular location">
    <subcellularLocation>
        <location evidence="1">Membrane</location>
        <topology evidence="1">Multi-pass membrane protein</topology>
    </subcellularLocation>
</comment>
<dbReference type="GO" id="GO:0016020">
    <property type="term" value="C:membrane"/>
    <property type="evidence" value="ECO:0007669"/>
    <property type="project" value="UniProtKB-SubCell"/>
</dbReference>
<evidence type="ECO:0000259" key="9">
    <source>
        <dbReference type="PROSITE" id="PS50850"/>
    </source>
</evidence>
<keyword evidence="6 8" id="KW-0472">Membrane</keyword>
<feature type="transmembrane region" description="Helical" evidence="8">
    <location>
        <begin position="189"/>
        <end position="210"/>
    </location>
</feature>
<feature type="transmembrane region" description="Helical" evidence="8">
    <location>
        <begin position="476"/>
        <end position="495"/>
    </location>
</feature>
<feature type="transmembrane region" description="Helical" evidence="8">
    <location>
        <begin position="350"/>
        <end position="369"/>
    </location>
</feature>
<dbReference type="InterPro" id="IPR005829">
    <property type="entry name" value="Sugar_transporter_CS"/>
</dbReference>